<evidence type="ECO:0000313" key="11">
    <source>
        <dbReference type="EMBL" id="RPM21793.1"/>
    </source>
</evidence>
<feature type="transmembrane region" description="Helical" evidence="9">
    <location>
        <begin position="39"/>
        <end position="60"/>
    </location>
</feature>
<evidence type="ECO:0000256" key="3">
    <source>
        <dbReference type="ARBA" id="ARBA00021069"/>
    </source>
</evidence>
<dbReference type="PANTHER" id="PTHR42770">
    <property type="entry name" value="AMINO ACID TRANSPORTER-RELATED"/>
    <property type="match status" value="1"/>
</dbReference>
<protein>
    <recommendedName>
        <fullName evidence="3">Arginine/agmatine antiporter</fullName>
    </recommendedName>
</protein>
<evidence type="ECO:0000256" key="8">
    <source>
        <dbReference type="ARBA" id="ARBA00045636"/>
    </source>
</evidence>
<comment type="function">
    <text evidence="8">Major component of the acid-resistance (AR) system allowing enteric pathogens to survive the acidic environment in the stomach. Exchanges extracellular arginine for its intracellular decarboxylation product agmatine (Agm) thereby expelling intracellular protons. Probably undergoes several conformational states in order to translocate the substrate across the membrane; keeps the substrate accessible to only 1 side of the membrane at a time by opening and closing 3 membrane-internal gates.</text>
</comment>
<feature type="transmembrane region" description="Helical" evidence="9">
    <location>
        <begin position="155"/>
        <end position="173"/>
    </location>
</feature>
<evidence type="ECO:0000256" key="2">
    <source>
        <dbReference type="ARBA" id="ARBA00008220"/>
    </source>
</evidence>
<comment type="caution">
    <text evidence="11">The sequence shown here is derived from an EMBL/GenBank/DDBJ whole genome shotgun (WGS) entry which is preliminary data.</text>
</comment>
<keyword evidence="7 9" id="KW-0472">Membrane</keyword>
<dbReference type="InterPro" id="IPR050367">
    <property type="entry name" value="APC_superfamily"/>
</dbReference>
<feature type="transmembrane region" description="Helical" evidence="9">
    <location>
        <begin position="326"/>
        <end position="344"/>
    </location>
</feature>
<reference evidence="10" key="3">
    <citation type="submission" date="2020-01" db="EMBL/GenBank/DDBJ databases">
        <title>Bacteria Cultured from War Wounds Associated with the Conflict in Eastern Ukraine.</title>
        <authorList>
            <person name="Snesrud E."/>
            <person name="Galac M.R."/>
            <person name="Mc Gann P."/>
            <person name="Valentine K."/>
            <person name="Viacheslav K."/>
        </authorList>
    </citation>
    <scope>NUCLEOTIDE SEQUENCE</scope>
    <source>
        <strain evidence="10">VNMU148</strain>
    </source>
</reference>
<dbReference type="GO" id="GO:0022857">
    <property type="term" value="F:transmembrane transporter activity"/>
    <property type="evidence" value="ECO:0007669"/>
    <property type="project" value="InterPro"/>
</dbReference>
<reference evidence="11 12" key="2">
    <citation type="submission" date="2019-01" db="EMBL/GenBank/DDBJ databases">
        <title>The Pseudomonas aeruginosa pan-genome provides new insights on its population structure, horizontal gene transfer and pathogenicity.</title>
        <authorList>
            <person name="Freschi L."/>
            <person name="Vincent A.T."/>
            <person name="Jeukens J."/>
            <person name="Emond-Rheault J.-G."/>
            <person name="Kukavica-Ibrulj I."/>
            <person name="Dupont M.-J."/>
            <person name="Charette S.J."/>
            <person name="Boyle B."/>
            <person name="Levesque R.C."/>
        </authorList>
    </citation>
    <scope>NUCLEOTIDE SEQUENCE [LARGE SCALE GENOMIC DNA]</scope>
    <source>
        <strain evidence="11 12">PA-W36</strain>
    </source>
</reference>
<keyword evidence="4" id="KW-1003">Cell membrane</keyword>
<reference evidence="11 12" key="1">
    <citation type="submission" date="2017-08" db="EMBL/GenBank/DDBJ databases">
        <authorList>
            <person name="Feschi L."/>
            <person name="Jeukens J."/>
            <person name="Emond-Rheault J.-G."/>
            <person name="Kukavica-Ibrulj I."/>
            <person name="Boyle B."/>
            <person name="Levesque R.C."/>
        </authorList>
    </citation>
    <scope>NUCLEOTIDE SEQUENCE [LARGE SCALE GENOMIC DNA]</scope>
    <source>
        <strain evidence="11 12">PA-W36</strain>
    </source>
</reference>
<feature type="transmembrane region" description="Helical" evidence="9">
    <location>
        <begin position="417"/>
        <end position="434"/>
    </location>
</feature>
<feature type="transmembrane region" description="Helical" evidence="9">
    <location>
        <begin position="98"/>
        <end position="118"/>
    </location>
</feature>
<dbReference type="SMR" id="A0A0C7AFS8"/>
<name>A0A0C7AFS8_PSEAI</name>
<sequence length="451" mass="47772">MAGGEKAGKRGMGFWTCSALVIGNMVGSGVFLLPSSLAAFGGLSLFGWLVSSTGAVLLALTFARLARVNPGAGGPYAYTRDGFGSFAGYLCAWTYWKAAWIGNAAIAVTLVGYLRVFIPALADPLLMVSVAIAAIWLCTLINLRGIGTFSVVQNLLTILKLLPLLLVGILGWFHFNPEHLAIPARSELPNMGYAQAIATTAALTLWSFIGLESATVPADDVEDPRRTIPRATLFGTLAAAALYILSITAVQGLMPPEVLARSTSPFADAARILMGDWGYYLVAAGAVIACLGALNGWVLLQGQIPVAPARDGLFPESLGQLNKNGAPAHGLLASGLLVTALVMVDGHGDLVDVFNVIILLGTMTGVVPYAFCTAALLQLLAVRPDEFSPRSRRQLLVIGSLGFAYSLWALYGTGQQAIFWGFLVLMAGIPMYTWRQWRNQVNGVPTLKAND</sequence>
<feature type="transmembrane region" description="Helical" evidence="9">
    <location>
        <begin position="356"/>
        <end position="382"/>
    </location>
</feature>
<keyword evidence="6 9" id="KW-1133">Transmembrane helix</keyword>
<dbReference type="EMBL" id="NSNE01000002">
    <property type="protein sequence ID" value="RPM21793.1"/>
    <property type="molecule type" value="Genomic_DNA"/>
</dbReference>
<proteinExistence type="inferred from homology"/>
<dbReference type="Proteomes" id="UP000284767">
    <property type="component" value="Unassembled WGS sequence"/>
</dbReference>
<evidence type="ECO:0000256" key="9">
    <source>
        <dbReference type="SAM" id="Phobius"/>
    </source>
</evidence>
<dbReference type="EMBL" id="WXZT01000014">
    <property type="protein sequence ID" value="MZZ14480.1"/>
    <property type="molecule type" value="Genomic_DNA"/>
</dbReference>
<feature type="transmembrane region" description="Helical" evidence="9">
    <location>
        <begin position="394"/>
        <end position="411"/>
    </location>
</feature>
<evidence type="ECO:0000313" key="10">
    <source>
        <dbReference type="EMBL" id="MZZ14480.1"/>
    </source>
</evidence>
<comment type="subcellular location">
    <subcellularLocation>
        <location evidence="1">Cell membrane</location>
        <topology evidence="1">Multi-pass membrane protein</topology>
    </subcellularLocation>
</comment>
<keyword evidence="5 9" id="KW-0812">Transmembrane</keyword>
<accession>A0A0C7AFS8</accession>
<dbReference type="PIRSF" id="PIRSF006060">
    <property type="entry name" value="AA_transporter"/>
    <property type="match status" value="1"/>
</dbReference>
<feature type="transmembrane region" description="Helical" evidence="9">
    <location>
        <begin position="124"/>
        <end position="143"/>
    </location>
</feature>
<organism evidence="11 12">
    <name type="scientific">Pseudomonas aeruginosa</name>
    <dbReference type="NCBI Taxonomy" id="287"/>
    <lineage>
        <taxon>Bacteria</taxon>
        <taxon>Pseudomonadati</taxon>
        <taxon>Pseudomonadota</taxon>
        <taxon>Gammaproteobacteria</taxon>
        <taxon>Pseudomonadales</taxon>
        <taxon>Pseudomonadaceae</taxon>
        <taxon>Pseudomonas</taxon>
    </lineage>
</organism>
<evidence type="ECO:0000256" key="5">
    <source>
        <dbReference type="ARBA" id="ARBA00022692"/>
    </source>
</evidence>
<dbReference type="GO" id="GO:0005886">
    <property type="term" value="C:plasma membrane"/>
    <property type="evidence" value="ECO:0007669"/>
    <property type="project" value="UniProtKB-SubCell"/>
</dbReference>
<dbReference type="InterPro" id="IPR002293">
    <property type="entry name" value="AA/rel_permease1"/>
</dbReference>
<evidence type="ECO:0000256" key="7">
    <source>
        <dbReference type="ARBA" id="ARBA00023136"/>
    </source>
</evidence>
<dbReference type="AlphaFoldDB" id="A0A0C7AFS8"/>
<feature type="transmembrane region" description="Helical" evidence="9">
    <location>
        <begin position="193"/>
        <end position="211"/>
    </location>
</feature>
<dbReference type="Proteomes" id="UP000644192">
    <property type="component" value="Unassembled WGS sequence"/>
</dbReference>
<evidence type="ECO:0000256" key="4">
    <source>
        <dbReference type="ARBA" id="ARBA00022475"/>
    </source>
</evidence>
<gene>
    <name evidence="10" type="ORF">GUL26_19695</name>
    <name evidence="11" type="ORF">IPC1295_05905</name>
</gene>
<evidence type="ECO:0000313" key="12">
    <source>
        <dbReference type="Proteomes" id="UP000284767"/>
    </source>
</evidence>
<evidence type="ECO:0000256" key="6">
    <source>
        <dbReference type="ARBA" id="ARBA00022989"/>
    </source>
</evidence>
<dbReference type="OMA" id="WVSNAAL"/>
<feature type="transmembrane region" description="Helical" evidence="9">
    <location>
        <begin position="12"/>
        <end position="33"/>
    </location>
</feature>
<dbReference type="Gene3D" id="1.20.1740.10">
    <property type="entry name" value="Amino acid/polyamine transporter I"/>
    <property type="match status" value="1"/>
</dbReference>
<dbReference type="PANTHER" id="PTHR42770:SF18">
    <property type="entry name" value="ARGININE_AGMATINE ANTIPORTER"/>
    <property type="match status" value="1"/>
</dbReference>
<feature type="transmembrane region" description="Helical" evidence="9">
    <location>
        <begin position="232"/>
        <end position="254"/>
    </location>
</feature>
<accession>A0A1S1C0D4</accession>
<dbReference type="Pfam" id="PF13520">
    <property type="entry name" value="AA_permease_2"/>
    <property type="match status" value="1"/>
</dbReference>
<dbReference type="RefSeq" id="WP_003117687.1">
    <property type="nucleotide sequence ID" value="NZ_AP014839.1"/>
</dbReference>
<comment type="similarity">
    <text evidence="2">Belongs to the amino acid-polyamine-organocation (APC) superfamily. Basic amino acid/polyamine antiporter (APA) (TC 2.A.3.2) family.</text>
</comment>
<feature type="transmembrane region" description="Helical" evidence="9">
    <location>
        <begin position="277"/>
        <end position="300"/>
    </location>
</feature>
<evidence type="ECO:0000256" key="1">
    <source>
        <dbReference type="ARBA" id="ARBA00004651"/>
    </source>
</evidence>